<accession>A0A5N6TQF0</accession>
<dbReference type="InterPro" id="IPR029058">
    <property type="entry name" value="AB_hydrolase_fold"/>
</dbReference>
<proteinExistence type="inferred from homology"/>
<dbReference type="PANTHER" id="PTHR13390:SF0">
    <property type="entry name" value="LIPID DROPLET-ASSOCIATED HYDROLASE"/>
    <property type="match status" value="1"/>
</dbReference>
<keyword evidence="6" id="KW-0472">Membrane</keyword>
<evidence type="ECO:0000256" key="2">
    <source>
        <dbReference type="ARBA" id="ARBA00008300"/>
    </source>
</evidence>
<evidence type="ECO:0008006" key="9">
    <source>
        <dbReference type="Google" id="ProtNLM"/>
    </source>
</evidence>
<dbReference type="Proteomes" id="UP000325780">
    <property type="component" value="Unassembled WGS sequence"/>
</dbReference>
<organism evidence="7 8">
    <name type="scientific">Aspergillus avenaceus</name>
    <dbReference type="NCBI Taxonomy" id="36643"/>
    <lineage>
        <taxon>Eukaryota</taxon>
        <taxon>Fungi</taxon>
        <taxon>Dikarya</taxon>
        <taxon>Ascomycota</taxon>
        <taxon>Pezizomycotina</taxon>
        <taxon>Eurotiomycetes</taxon>
        <taxon>Eurotiomycetidae</taxon>
        <taxon>Eurotiales</taxon>
        <taxon>Aspergillaceae</taxon>
        <taxon>Aspergillus</taxon>
        <taxon>Aspergillus subgen. Circumdati</taxon>
    </lineage>
</organism>
<evidence type="ECO:0000313" key="7">
    <source>
        <dbReference type="EMBL" id="KAE8148583.1"/>
    </source>
</evidence>
<evidence type="ECO:0000256" key="4">
    <source>
        <dbReference type="ARBA" id="ARBA00022801"/>
    </source>
</evidence>
<reference evidence="7 8" key="1">
    <citation type="submission" date="2019-04" db="EMBL/GenBank/DDBJ databases">
        <title>Friends and foes A comparative genomics study of 23 Aspergillus species from section Flavi.</title>
        <authorList>
            <consortium name="DOE Joint Genome Institute"/>
            <person name="Kjaerbolling I."/>
            <person name="Vesth T."/>
            <person name="Frisvad J.C."/>
            <person name="Nybo J.L."/>
            <person name="Theobald S."/>
            <person name="Kildgaard S."/>
            <person name="Isbrandt T."/>
            <person name="Kuo A."/>
            <person name="Sato A."/>
            <person name="Lyhne E.K."/>
            <person name="Kogle M.E."/>
            <person name="Wiebenga A."/>
            <person name="Kun R.S."/>
            <person name="Lubbers R.J."/>
            <person name="Makela M.R."/>
            <person name="Barry K."/>
            <person name="Chovatia M."/>
            <person name="Clum A."/>
            <person name="Daum C."/>
            <person name="Haridas S."/>
            <person name="He G."/>
            <person name="LaButti K."/>
            <person name="Lipzen A."/>
            <person name="Mondo S."/>
            <person name="Riley R."/>
            <person name="Salamov A."/>
            <person name="Simmons B.A."/>
            <person name="Magnuson J.K."/>
            <person name="Henrissat B."/>
            <person name="Mortensen U.H."/>
            <person name="Larsen T.O."/>
            <person name="Devries R.P."/>
            <person name="Grigoriev I.V."/>
            <person name="Machida M."/>
            <person name="Baker S.E."/>
            <person name="Andersen M.R."/>
        </authorList>
    </citation>
    <scope>NUCLEOTIDE SEQUENCE [LARGE SCALE GENOMIC DNA]</scope>
    <source>
        <strain evidence="7 8">IBT 18842</strain>
    </source>
</reference>
<dbReference type="PANTHER" id="PTHR13390">
    <property type="entry name" value="LIPASE"/>
    <property type="match status" value="1"/>
</dbReference>
<dbReference type="InterPro" id="IPR019363">
    <property type="entry name" value="LDAH"/>
</dbReference>
<feature type="region of interest" description="Disordered" evidence="5">
    <location>
        <begin position="1"/>
        <end position="20"/>
    </location>
</feature>
<dbReference type="OrthoDB" id="448051at2759"/>
<keyword evidence="4" id="KW-0378">Hydrolase</keyword>
<name>A0A5N6TQF0_ASPAV</name>
<keyword evidence="6" id="KW-0812">Transmembrane</keyword>
<gene>
    <name evidence="7" type="ORF">BDV25DRAFT_141637</name>
</gene>
<dbReference type="GO" id="GO:0005811">
    <property type="term" value="C:lipid droplet"/>
    <property type="evidence" value="ECO:0007669"/>
    <property type="project" value="UniProtKB-SubCell"/>
</dbReference>
<evidence type="ECO:0000256" key="1">
    <source>
        <dbReference type="ARBA" id="ARBA00004502"/>
    </source>
</evidence>
<comment type="similarity">
    <text evidence="2">Belongs to the AB hydrolase superfamily. LDAH family.</text>
</comment>
<feature type="transmembrane region" description="Helical" evidence="6">
    <location>
        <begin position="198"/>
        <end position="219"/>
    </location>
</feature>
<sequence length="348" mass="38393">MPAPQKPHITADSFLHTPSTNNTSTAPITIYMISGNPGLIGYYHTFLSLLSQKLNPAPQKQAQQPAFQVYGHSLGGFELTKPPAKQYDLEEQIHYVQNNLEEFLTNQLASTRAQSADTSSAPVPTEPTRPKVILIGHSVGSYIAMEILRRHRERNSNASLPSADFDIIGGIMLFPTVVDIAKSPSGQKLTRLLAFIPQLALVVGFLARVLTALVPGALLRSLIRFYMGSPPESMVETTAGFLESKRGVRQALHMAADEMQTITSDRWSDDVWGMSGVRDPVARLFFYFGRNDHWVAERTRDEIVELRGCEEGGPKMVVCEEGLPHAFVLKHSEAVARKVVDMVLDIVG</sequence>
<keyword evidence="3" id="KW-0551">Lipid droplet</keyword>
<dbReference type="EMBL" id="ML742154">
    <property type="protein sequence ID" value="KAE8148583.1"/>
    <property type="molecule type" value="Genomic_DNA"/>
</dbReference>
<keyword evidence="6" id="KW-1133">Transmembrane helix</keyword>
<dbReference type="GO" id="GO:0016298">
    <property type="term" value="F:lipase activity"/>
    <property type="evidence" value="ECO:0007669"/>
    <property type="project" value="InterPro"/>
</dbReference>
<dbReference type="Pfam" id="PF10230">
    <property type="entry name" value="LIDHydrolase"/>
    <property type="match status" value="1"/>
</dbReference>
<evidence type="ECO:0000256" key="6">
    <source>
        <dbReference type="SAM" id="Phobius"/>
    </source>
</evidence>
<dbReference type="SUPFAM" id="SSF53474">
    <property type="entry name" value="alpha/beta-Hydrolases"/>
    <property type="match status" value="1"/>
</dbReference>
<evidence type="ECO:0000313" key="8">
    <source>
        <dbReference type="Proteomes" id="UP000325780"/>
    </source>
</evidence>
<keyword evidence="8" id="KW-1185">Reference proteome</keyword>
<protein>
    <recommendedName>
        <fullName evidence="9">Alpha/Beta hydrolase protein</fullName>
    </recommendedName>
</protein>
<evidence type="ECO:0000256" key="3">
    <source>
        <dbReference type="ARBA" id="ARBA00022677"/>
    </source>
</evidence>
<evidence type="ECO:0000256" key="5">
    <source>
        <dbReference type="SAM" id="MobiDB-lite"/>
    </source>
</evidence>
<dbReference type="Gene3D" id="3.40.50.1820">
    <property type="entry name" value="alpha/beta hydrolase"/>
    <property type="match status" value="1"/>
</dbReference>
<dbReference type="GO" id="GO:0019915">
    <property type="term" value="P:lipid storage"/>
    <property type="evidence" value="ECO:0007669"/>
    <property type="project" value="InterPro"/>
</dbReference>
<comment type="subcellular location">
    <subcellularLocation>
        <location evidence="1">Lipid droplet</location>
    </subcellularLocation>
</comment>
<dbReference type="AlphaFoldDB" id="A0A5N6TQF0"/>